<organism evidence="1">
    <name type="scientific">uncultured Desulfovibrio sp</name>
    <dbReference type="NCBI Taxonomy" id="167968"/>
    <lineage>
        <taxon>Bacteria</taxon>
        <taxon>Pseudomonadati</taxon>
        <taxon>Thermodesulfobacteriota</taxon>
        <taxon>Desulfovibrionia</taxon>
        <taxon>Desulfovibrionales</taxon>
        <taxon>Desulfovibrionaceae</taxon>
        <taxon>Desulfovibrio</taxon>
        <taxon>environmental samples</taxon>
    </lineage>
</organism>
<dbReference type="AlphaFoldDB" id="A0A212K5A6"/>
<protein>
    <submittedName>
        <fullName evidence="1">Uncharacterized protein</fullName>
    </submittedName>
</protein>
<dbReference type="EMBL" id="FLUP01000001">
    <property type="protein sequence ID" value="SBW06832.1"/>
    <property type="molecule type" value="Genomic_DNA"/>
</dbReference>
<sequence>MIFINLIDTYSINNKLTARYINRNKFSSYITFVNHNYNRQKIKNICIEQLMHYSTPYFLCAAKTGTCMEHLYPFPTQ</sequence>
<accession>A0A212K5A6</accession>
<name>A0A212K5A6_9BACT</name>
<proteinExistence type="predicted"/>
<reference evidence="1" key="1">
    <citation type="submission" date="2016-04" db="EMBL/GenBank/DDBJ databases">
        <authorList>
            <person name="Evans L.H."/>
            <person name="Alamgir A."/>
            <person name="Owens N."/>
            <person name="Weber N.D."/>
            <person name="Virtaneva K."/>
            <person name="Barbian K."/>
            <person name="Babar A."/>
            <person name="Rosenke K."/>
        </authorList>
    </citation>
    <scope>NUCLEOTIDE SEQUENCE</scope>
    <source>
        <strain evidence="1">92-2</strain>
    </source>
</reference>
<gene>
    <name evidence="1" type="ORF">KM92DES2_12245</name>
</gene>
<evidence type="ECO:0000313" key="1">
    <source>
        <dbReference type="EMBL" id="SBW06832.1"/>
    </source>
</evidence>